<dbReference type="AlphaFoldDB" id="A0AAN8W8Z4"/>
<dbReference type="PANTHER" id="PTHR14344">
    <property type="entry name" value="WD REPEAT PROTEIN"/>
    <property type="match status" value="1"/>
</dbReference>
<dbReference type="SUPFAM" id="SSF50978">
    <property type="entry name" value="WD40 repeat-like"/>
    <property type="match status" value="1"/>
</dbReference>
<organism evidence="9 10">
    <name type="scientific">Halocaridina rubra</name>
    <name type="common">Hawaiian red shrimp</name>
    <dbReference type="NCBI Taxonomy" id="373956"/>
    <lineage>
        <taxon>Eukaryota</taxon>
        <taxon>Metazoa</taxon>
        <taxon>Ecdysozoa</taxon>
        <taxon>Arthropoda</taxon>
        <taxon>Crustacea</taxon>
        <taxon>Multicrustacea</taxon>
        <taxon>Malacostraca</taxon>
        <taxon>Eumalacostraca</taxon>
        <taxon>Eucarida</taxon>
        <taxon>Decapoda</taxon>
        <taxon>Pleocyemata</taxon>
        <taxon>Caridea</taxon>
        <taxon>Atyoidea</taxon>
        <taxon>Atyidae</taxon>
        <taxon>Halocaridina</taxon>
    </lineage>
</organism>
<dbReference type="SMART" id="SM00320">
    <property type="entry name" value="WD40"/>
    <property type="match status" value="4"/>
</dbReference>
<evidence type="ECO:0000256" key="6">
    <source>
        <dbReference type="ARBA" id="ARBA00038255"/>
    </source>
</evidence>
<dbReference type="GO" id="GO:0005737">
    <property type="term" value="C:cytoplasm"/>
    <property type="evidence" value="ECO:0007669"/>
    <property type="project" value="UniProtKB-SubCell"/>
</dbReference>
<dbReference type="InterPro" id="IPR036322">
    <property type="entry name" value="WD40_repeat_dom_sf"/>
</dbReference>
<evidence type="ECO:0000256" key="7">
    <source>
        <dbReference type="ARBA" id="ARBA00040154"/>
    </source>
</evidence>
<dbReference type="EMBL" id="JAXCGZ010023500">
    <property type="protein sequence ID" value="KAK7008171.1"/>
    <property type="molecule type" value="Genomic_DNA"/>
</dbReference>
<evidence type="ECO:0000256" key="2">
    <source>
        <dbReference type="ARBA" id="ARBA00022490"/>
    </source>
</evidence>
<dbReference type="InterPro" id="IPR051973">
    <property type="entry name" value="tRNA_Anticodon_Mtase-Reg"/>
</dbReference>
<keyword evidence="2" id="KW-0963">Cytoplasm</keyword>
<evidence type="ECO:0000313" key="9">
    <source>
        <dbReference type="EMBL" id="KAK7008171.1"/>
    </source>
</evidence>
<accession>A0AAN8W8Z4</accession>
<comment type="similarity">
    <text evidence="6">Belongs to the WD repeat WDR6 family.</text>
</comment>
<dbReference type="Proteomes" id="UP001381693">
    <property type="component" value="Unassembled WGS sequence"/>
</dbReference>
<dbReference type="InterPro" id="IPR001680">
    <property type="entry name" value="WD40_rpt"/>
</dbReference>
<dbReference type="PROSITE" id="PS50082">
    <property type="entry name" value="WD_REPEATS_2"/>
    <property type="match status" value="1"/>
</dbReference>
<evidence type="ECO:0000256" key="5">
    <source>
        <dbReference type="ARBA" id="ARBA00022737"/>
    </source>
</evidence>
<evidence type="ECO:0000256" key="8">
    <source>
        <dbReference type="PROSITE-ProRule" id="PRU00221"/>
    </source>
</evidence>
<dbReference type="PANTHER" id="PTHR14344:SF3">
    <property type="entry name" value="WD REPEAT-CONTAINING PROTEIN 6"/>
    <property type="match status" value="1"/>
</dbReference>
<keyword evidence="5" id="KW-0677">Repeat</keyword>
<comment type="caution">
    <text evidence="9">The sequence shown here is derived from an EMBL/GenBank/DDBJ whole genome shotgun (WGS) entry which is preliminary data.</text>
</comment>
<keyword evidence="4" id="KW-0819">tRNA processing</keyword>
<evidence type="ECO:0000256" key="4">
    <source>
        <dbReference type="ARBA" id="ARBA00022694"/>
    </source>
</evidence>
<comment type="subcellular location">
    <subcellularLocation>
        <location evidence="1">Cytoplasm</location>
    </subcellularLocation>
</comment>
<evidence type="ECO:0000256" key="1">
    <source>
        <dbReference type="ARBA" id="ARBA00004496"/>
    </source>
</evidence>
<proteinExistence type="inferred from homology"/>
<reference evidence="9 10" key="1">
    <citation type="submission" date="2023-11" db="EMBL/GenBank/DDBJ databases">
        <title>Halocaridina rubra genome assembly.</title>
        <authorList>
            <person name="Smith C."/>
        </authorList>
    </citation>
    <scope>NUCLEOTIDE SEQUENCE [LARGE SCALE GENOMIC DNA]</scope>
    <source>
        <strain evidence="9">EP-1</strain>
        <tissue evidence="9">Whole</tissue>
    </source>
</reference>
<dbReference type="GO" id="GO:0030488">
    <property type="term" value="P:tRNA methylation"/>
    <property type="evidence" value="ECO:0007669"/>
    <property type="project" value="TreeGrafter"/>
</dbReference>
<protein>
    <recommendedName>
        <fullName evidence="7">tRNA (34-2'-O)-methyltransferase regulator WDR6</fullName>
    </recommendedName>
</protein>
<keyword evidence="10" id="KW-1185">Reference proteome</keyword>
<keyword evidence="3 8" id="KW-0853">WD repeat</keyword>
<dbReference type="Pfam" id="PF00400">
    <property type="entry name" value="WD40"/>
    <property type="match status" value="1"/>
</dbReference>
<sequence length="417" mass="47415">MCFEVLFQLKDTTIFATGGEDTTLRIHSLTEQNIRPLNVIRSHISNIRALCSISNMDDRCSDENTVWMVSAGGRAQFKIWKAVLLNSDLYEFTTQRSEVTCREVASHMLRTGSSKTWKSQEMTLDPETRYMSATAHWVSHTKAFIVLASSDGFLRMFEFDSEYETVRLLNSQPLNHCVLKVDMVHVHSRSILLSATTDGNISFWEIQHIVDWMYQSHESSLPSFEIKQLICVKAHQSGINSIAIYPKIKTKVEHVLYYLTIASGGDDNKIGICNISIRFEENQEMVMSAEERCTAVGHASQVTGLSWLSTDHLVSTSIDQRIIVWKLHQSCICMEEQMQTDNGLENEDIQSKPGLQNPLKRSDRRSCKHHASLEVQSSYFTGVPDVKGLSTNNFSVHKRIFIYGVGLQMYEVENTLL</sequence>
<name>A0AAN8W8Z4_HALRR</name>
<gene>
    <name evidence="9" type="ORF">SK128_027141</name>
</gene>
<dbReference type="Gene3D" id="2.130.10.10">
    <property type="entry name" value="YVTN repeat-like/Quinoprotein amine dehydrogenase"/>
    <property type="match status" value="2"/>
</dbReference>
<feature type="repeat" description="WD" evidence="8">
    <location>
        <begin position="295"/>
        <end position="327"/>
    </location>
</feature>
<dbReference type="InterPro" id="IPR015943">
    <property type="entry name" value="WD40/YVTN_repeat-like_dom_sf"/>
</dbReference>
<evidence type="ECO:0000313" key="10">
    <source>
        <dbReference type="Proteomes" id="UP001381693"/>
    </source>
</evidence>
<evidence type="ECO:0000256" key="3">
    <source>
        <dbReference type="ARBA" id="ARBA00022574"/>
    </source>
</evidence>